<dbReference type="VEuPathDB" id="FungiDB:SAPIO_CDS2437"/>
<comment type="similarity">
    <text evidence="6">Belongs to the FNT transporter (TC 1.A.16) family.</text>
</comment>
<evidence type="ECO:0000256" key="3">
    <source>
        <dbReference type="ARBA" id="ARBA00022692"/>
    </source>
</evidence>
<evidence type="ECO:0000313" key="9">
    <source>
        <dbReference type="Proteomes" id="UP000028545"/>
    </source>
</evidence>
<feature type="transmembrane region" description="Helical" evidence="7">
    <location>
        <begin position="245"/>
        <end position="267"/>
    </location>
</feature>
<gene>
    <name evidence="8" type="ORF">SAPIO_CDS2437</name>
</gene>
<dbReference type="Pfam" id="PF01226">
    <property type="entry name" value="Form_Nir_trans"/>
    <property type="match status" value="1"/>
</dbReference>
<organism evidence="8 9">
    <name type="scientific">Pseudallescheria apiosperma</name>
    <name type="common">Scedosporium apiospermum</name>
    <dbReference type="NCBI Taxonomy" id="563466"/>
    <lineage>
        <taxon>Eukaryota</taxon>
        <taxon>Fungi</taxon>
        <taxon>Dikarya</taxon>
        <taxon>Ascomycota</taxon>
        <taxon>Pezizomycotina</taxon>
        <taxon>Sordariomycetes</taxon>
        <taxon>Hypocreomycetidae</taxon>
        <taxon>Microascales</taxon>
        <taxon>Microascaceae</taxon>
        <taxon>Scedosporium</taxon>
    </lineage>
</organism>
<dbReference type="FunFam" id="1.20.1080.10:FF:000011">
    <property type="entry name" value="Formate family transporter"/>
    <property type="match status" value="1"/>
</dbReference>
<dbReference type="GO" id="GO:0015707">
    <property type="term" value="P:nitrite transport"/>
    <property type="evidence" value="ECO:0007669"/>
    <property type="project" value="TreeGrafter"/>
</dbReference>
<comment type="subcellular location">
    <subcellularLocation>
        <location evidence="1">Membrane</location>
        <topology evidence="1">Multi-pass membrane protein</topology>
    </subcellularLocation>
</comment>
<proteinExistence type="inferred from homology"/>
<dbReference type="Proteomes" id="UP000028545">
    <property type="component" value="Unassembled WGS sequence"/>
</dbReference>
<evidence type="ECO:0000256" key="4">
    <source>
        <dbReference type="ARBA" id="ARBA00022989"/>
    </source>
</evidence>
<evidence type="ECO:0000256" key="2">
    <source>
        <dbReference type="ARBA" id="ARBA00022448"/>
    </source>
</evidence>
<dbReference type="GO" id="GO:0015513">
    <property type="term" value="F:high-affinity secondary active nitrite transmembrane transporter activity"/>
    <property type="evidence" value="ECO:0007669"/>
    <property type="project" value="TreeGrafter"/>
</dbReference>
<feature type="transmembrane region" description="Helical" evidence="7">
    <location>
        <begin position="80"/>
        <end position="98"/>
    </location>
</feature>
<keyword evidence="3 7" id="KW-0812">Transmembrane</keyword>
<dbReference type="HOGENOM" id="CLU_036896_0_1_1"/>
<feature type="transmembrane region" description="Helical" evidence="7">
    <location>
        <begin position="119"/>
        <end position="143"/>
    </location>
</feature>
<dbReference type="KEGG" id="sapo:SAPIO_CDS2437"/>
<keyword evidence="4 7" id="KW-1133">Transmembrane helix</keyword>
<evidence type="ECO:0000256" key="6">
    <source>
        <dbReference type="ARBA" id="ARBA00049660"/>
    </source>
</evidence>
<dbReference type="GO" id="GO:0005886">
    <property type="term" value="C:plasma membrane"/>
    <property type="evidence" value="ECO:0007669"/>
    <property type="project" value="TreeGrafter"/>
</dbReference>
<evidence type="ECO:0000256" key="7">
    <source>
        <dbReference type="SAM" id="Phobius"/>
    </source>
</evidence>
<dbReference type="InterPro" id="IPR023271">
    <property type="entry name" value="Aquaporin-like"/>
</dbReference>
<dbReference type="OrthoDB" id="4829at2759"/>
<dbReference type="InterPro" id="IPR000292">
    <property type="entry name" value="For/NO2_transpt"/>
</dbReference>
<reference evidence="8 9" key="1">
    <citation type="journal article" date="2014" name="Genome Announc.">
        <title>Draft genome sequence of the pathogenic fungus Scedosporium apiospermum.</title>
        <authorList>
            <person name="Vandeputte P."/>
            <person name="Ghamrawi S."/>
            <person name="Rechenmann M."/>
            <person name="Iltis A."/>
            <person name="Giraud S."/>
            <person name="Fleury M."/>
            <person name="Thornton C."/>
            <person name="Delhaes L."/>
            <person name="Meyer W."/>
            <person name="Papon N."/>
            <person name="Bouchara J.P."/>
        </authorList>
    </citation>
    <scope>NUCLEOTIDE SEQUENCE [LARGE SCALE GENOMIC DNA]</scope>
    <source>
        <strain evidence="8 9">IHEM 14462</strain>
    </source>
</reference>
<accession>A0A084GCH4</accession>
<dbReference type="AlphaFoldDB" id="A0A084GCH4"/>
<protein>
    <recommendedName>
        <fullName evidence="10">Formate/nitrite transporter</fullName>
    </recommendedName>
</protein>
<feature type="transmembrane region" description="Helical" evidence="7">
    <location>
        <begin position="203"/>
        <end position="225"/>
    </location>
</feature>
<dbReference type="PANTHER" id="PTHR30520">
    <property type="entry name" value="FORMATE TRANSPORTER-RELATED"/>
    <property type="match status" value="1"/>
</dbReference>
<dbReference type="OMA" id="MIWFPIM"/>
<feature type="transmembrane region" description="Helical" evidence="7">
    <location>
        <begin position="172"/>
        <end position="191"/>
    </location>
</feature>
<evidence type="ECO:0000256" key="5">
    <source>
        <dbReference type="ARBA" id="ARBA00023136"/>
    </source>
</evidence>
<comment type="caution">
    <text evidence="8">The sequence shown here is derived from an EMBL/GenBank/DDBJ whole genome shotgun (WGS) entry which is preliminary data.</text>
</comment>
<keyword evidence="5 7" id="KW-0472">Membrane</keyword>
<evidence type="ECO:0000313" key="8">
    <source>
        <dbReference type="EMBL" id="KEZ45036.1"/>
    </source>
</evidence>
<feature type="transmembrane region" description="Helical" evidence="7">
    <location>
        <begin position="38"/>
        <end position="60"/>
    </location>
</feature>
<dbReference type="Gene3D" id="1.20.1080.10">
    <property type="entry name" value="Glycerol uptake facilitator protein"/>
    <property type="match status" value="1"/>
</dbReference>
<keyword evidence="2" id="KW-0813">Transport</keyword>
<evidence type="ECO:0008006" key="10">
    <source>
        <dbReference type="Google" id="ProtNLM"/>
    </source>
</evidence>
<keyword evidence="9" id="KW-1185">Reference proteome</keyword>
<dbReference type="RefSeq" id="XP_016644835.1">
    <property type="nucleotide sequence ID" value="XM_016785459.1"/>
</dbReference>
<dbReference type="PANTHER" id="PTHR30520:SF6">
    <property type="entry name" value="FORMATE_NITRATE FAMILY TRANSPORTER (EUROFUNG)"/>
    <property type="match status" value="1"/>
</dbReference>
<evidence type="ECO:0000256" key="1">
    <source>
        <dbReference type="ARBA" id="ARBA00004141"/>
    </source>
</evidence>
<dbReference type="EMBL" id="JOWA01000086">
    <property type="protein sequence ID" value="KEZ45036.1"/>
    <property type="molecule type" value="Genomic_DNA"/>
</dbReference>
<sequence length="304" mass="33193">MVNPTLVNVVNIVPYTPAEAIELVSRAGVKKGNMRADLVFLSAISAGCLLSFGGAASFVASTAPWFQENAPGLMRVTGALVFPVGFVMVVLTSADLFTASNMFTTVAVLHHRLPAWKMLLHWCLCFWGNLVGSLFMAVVIFGYGGVFDAAPFRENVIAFATKKQITPDMHQIFLRGIGCNWLVCLSCYLGLQAKDFQSKIIGMWCPIFTFVSLGLDHVIANMFFIPLGIWLHTPGLSVGLYIWKGIIPAALGNIIGGSLFCGGYYWYLHLFREAPVLVDGKDYGDSMHKLSLEEKGSSHGRSEV</sequence>
<name>A0A084GCH4_PSEDA</name>
<dbReference type="GeneID" id="27721509"/>